<feature type="compositionally biased region" description="Polar residues" evidence="1">
    <location>
        <begin position="177"/>
        <end position="186"/>
    </location>
</feature>
<reference evidence="3" key="1">
    <citation type="journal article" date="2014" name="Genome Announc.">
        <title>Genome sequence and annotation of Acremonium chrysogenum, producer of the beta-lactam antibiotic cephalosporin C.</title>
        <authorList>
            <person name="Terfehr D."/>
            <person name="Dahlmann T.A."/>
            <person name="Specht T."/>
            <person name="Zadra I."/>
            <person name="Kuernsteiner H."/>
            <person name="Kueck U."/>
        </authorList>
    </citation>
    <scope>NUCLEOTIDE SEQUENCE [LARGE SCALE GENOMIC DNA]</scope>
    <source>
        <strain evidence="3">ATCC 11550 / CBS 779.69 / DSM 880 / IAM 14645 / JCM 23072 / IMI 49137</strain>
    </source>
</reference>
<proteinExistence type="predicted"/>
<evidence type="ECO:0000313" key="3">
    <source>
        <dbReference type="Proteomes" id="UP000029964"/>
    </source>
</evidence>
<dbReference type="EMBL" id="JPKY01000122">
    <property type="protein sequence ID" value="KFH41595.1"/>
    <property type="molecule type" value="Genomic_DNA"/>
</dbReference>
<dbReference type="AlphaFoldDB" id="A0A086SWW3"/>
<dbReference type="HOGENOM" id="CLU_773765_0_0_1"/>
<comment type="caution">
    <text evidence="2">The sequence shown here is derived from an EMBL/GenBank/DDBJ whole genome shotgun (WGS) entry which is preliminary data.</text>
</comment>
<accession>A0A086SWW3</accession>
<dbReference type="Proteomes" id="UP000029964">
    <property type="component" value="Unassembled WGS sequence"/>
</dbReference>
<evidence type="ECO:0000256" key="1">
    <source>
        <dbReference type="SAM" id="MobiDB-lite"/>
    </source>
</evidence>
<evidence type="ECO:0000313" key="2">
    <source>
        <dbReference type="EMBL" id="KFH41595.1"/>
    </source>
</evidence>
<name>A0A086SWW3_HAPC1</name>
<feature type="compositionally biased region" description="Basic and acidic residues" evidence="1">
    <location>
        <begin position="107"/>
        <end position="119"/>
    </location>
</feature>
<protein>
    <submittedName>
        <fullName evidence="2">Uncharacterized protein</fullName>
    </submittedName>
</protein>
<feature type="region of interest" description="Disordered" evidence="1">
    <location>
        <begin position="107"/>
        <end position="186"/>
    </location>
</feature>
<feature type="region of interest" description="Disordered" evidence="1">
    <location>
        <begin position="228"/>
        <end position="247"/>
    </location>
</feature>
<dbReference type="OrthoDB" id="5135153at2759"/>
<feature type="region of interest" description="Disordered" evidence="1">
    <location>
        <begin position="316"/>
        <end position="358"/>
    </location>
</feature>
<keyword evidence="3" id="KW-1185">Reference proteome</keyword>
<feature type="compositionally biased region" description="Polar residues" evidence="1">
    <location>
        <begin position="148"/>
        <end position="164"/>
    </location>
</feature>
<feature type="region of interest" description="Disordered" evidence="1">
    <location>
        <begin position="268"/>
        <end position="288"/>
    </location>
</feature>
<gene>
    <name evidence="2" type="ORF">ACRE_076930</name>
</gene>
<feature type="compositionally biased region" description="Polar residues" evidence="1">
    <location>
        <begin position="228"/>
        <end position="246"/>
    </location>
</feature>
<sequence>MPDKRLKGATEYSTHPPTLRVRQRLMNLSPDKRAERNARIQEYNSVRACCARVSKQEEYRRANVSDRRAMLLSHIRILLDKRRKAGKSASLVNEELLVDKHLKSEADARASNRGRRDSSRGLQGVSMDSRKKSTFVQKNSGEPYPAHQPTTPQTSIGESATEDNSPLPVKPELMQQPAPSGTTGSSLVSRIEVMERLLISLDRHMLSQSYRVDAQMTALRDEVRRASFNTHPNPVDANTQNNQNTMAGGATRDLFRFSPDGADMLRHSADCPDSERRAPCLSAPRTPSFSMPNLAMANEAGEHFQQVIYGVAPDVGGGAAGGQGEEDTEYGPALQQPAQGTGDLPRLNGGQCSGGHEP</sequence>
<feature type="compositionally biased region" description="Basic and acidic residues" evidence="1">
    <location>
        <begin position="268"/>
        <end position="278"/>
    </location>
</feature>
<organism evidence="2 3">
    <name type="scientific">Hapsidospora chrysogenum (strain ATCC 11550 / CBS 779.69 / DSM 880 / IAM 14645 / JCM 23072 / IMI 49137)</name>
    <name type="common">Acremonium chrysogenum</name>
    <dbReference type="NCBI Taxonomy" id="857340"/>
    <lineage>
        <taxon>Eukaryota</taxon>
        <taxon>Fungi</taxon>
        <taxon>Dikarya</taxon>
        <taxon>Ascomycota</taxon>
        <taxon>Pezizomycotina</taxon>
        <taxon>Sordariomycetes</taxon>
        <taxon>Hypocreomycetidae</taxon>
        <taxon>Hypocreales</taxon>
        <taxon>Bionectriaceae</taxon>
        <taxon>Hapsidospora</taxon>
    </lineage>
</organism>